<keyword evidence="3" id="KW-1133">Transmembrane helix</keyword>
<keyword evidence="5" id="KW-1185">Reference proteome</keyword>
<evidence type="ECO:0000313" key="4">
    <source>
        <dbReference type="EMBL" id="AWR93761.1"/>
    </source>
</evidence>
<protein>
    <submittedName>
        <fullName evidence="4">Sugar ABC transporter substrate-binding protein</fullName>
    </submittedName>
</protein>
<dbReference type="OrthoDB" id="18034at2157"/>
<evidence type="ECO:0000313" key="5">
    <source>
        <dbReference type="Proteomes" id="UP000248044"/>
    </source>
</evidence>
<keyword evidence="3" id="KW-0472">Membrane</keyword>
<gene>
    <name evidence="4" type="ORF">DFR85_03160</name>
</gene>
<dbReference type="PANTHER" id="PTHR43649">
    <property type="entry name" value="ARABINOSE-BINDING PROTEIN-RELATED"/>
    <property type="match status" value="1"/>
</dbReference>
<accession>A0A2U9ICL4</accession>
<dbReference type="InterPro" id="IPR050490">
    <property type="entry name" value="Bact_solute-bd_prot1"/>
</dbReference>
<dbReference type="PANTHER" id="PTHR43649:SF29">
    <property type="entry name" value="OSMOPROTECTIVE COMPOUNDS-BINDING PROTEIN GGTB"/>
    <property type="match status" value="1"/>
</dbReference>
<dbReference type="Gene3D" id="3.40.190.10">
    <property type="entry name" value="Periplasmic binding protein-like II"/>
    <property type="match status" value="1"/>
</dbReference>
<reference evidence="4 5" key="1">
    <citation type="submission" date="2018-05" db="EMBL/GenBank/DDBJ databases">
        <title>Complete Genome Sequences of Extremely Thermoacidophilic, Metal-Mobilizing Type-Strain Members of the Archaeal Family Sulfolobaceae: Acidianus brierleyi DSM-1651T, Acidianus sulfidivorans DSM-18786T, Metallosphaera hakonensis DSM-7519T, and Metallosphaera prunae DSM-10039T.</title>
        <authorList>
            <person name="Counts J.A."/>
            <person name="Kelly R.M."/>
        </authorList>
    </citation>
    <scope>NUCLEOTIDE SEQUENCE [LARGE SCALE GENOMIC DNA]</scope>
    <source>
        <strain evidence="4 5">DSM 1651</strain>
    </source>
</reference>
<keyword evidence="3" id="KW-0812">Transmembrane</keyword>
<proteinExistence type="inferred from homology"/>
<evidence type="ECO:0000256" key="1">
    <source>
        <dbReference type="ARBA" id="ARBA00008520"/>
    </source>
</evidence>
<dbReference type="SUPFAM" id="SSF53850">
    <property type="entry name" value="Periplasmic binding protein-like II"/>
    <property type="match status" value="1"/>
</dbReference>
<dbReference type="KEGG" id="abri:DFR85_03160"/>
<dbReference type="RefSeq" id="WP_110269645.1">
    <property type="nucleotide sequence ID" value="NZ_CP029289.2"/>
</dbReference>
<dbReference type="Proteomes" id="UP000248044">
    <property type="component" value="Chromosome"/>
</dbReference>
<dbReference type="EMBL" id="CP029289">
    <property type="protein sequence ID" value="AWR93761.1"/>
    <property type="molecule type" value="Genomic_DNA"/>
</dbReference>
<sequence>MKGASLALIAGVVIVVILIGAVAAYFLLVHHPTTTPPVTSTTPVTPVTLTVVTFSGQSANFIQYAGNLFSQEHPGVTVKVISYPFSDYIANELTVLRAHSSEYDIIGFTSTSAQDVSPYLLQLNTSMFNMSDLIGPQEDFGGIIYNVTTGKNETIGIAYETAVYLMAYKTSIFDNSTLAQEFYNEYHVNFSPSTWQNWTDVIDADQFITSKGLTAYGFLIDDHLKHGIIDAFPAVYGYYYARNYSLNHGVIGGIPGFNIMFEGYTLPGYSYPLPSFNSTAGLEALETYGQLVSYEPSPSTIEMCYGNIPEFYSNSSGAFLFTTQLSSINSSELQETYLAPLPGGYAETGTDFLGISKYSTHVQLAEEFLQFLVSPKIQELGFIKFDKFPISKEAFTQLLQNTSIPSYELEWLNATYHAALNAWANPPNIPPTYNYLIPDFNNQIMQYLEGKITAQEALNTAALDWAEATASYYG</sequence>
<dbReference type="Pfam" id="PF01547">
    <property type="entry name" value="SBP_bac_1"/>
    <property type="match status" value="1"/>
</dbReference>
<organism evidence="4 5">
    <name type="scientific">Acidianus brierleyi</name>
    <dbReference type="NCBI Taxonomy" id="41673"/>
    <lineage>
        <taxon>Archaea</taxon>
        <taxon>Thermoproteota</taxon>
        <taxon>Thermoprotei</taxon>
        <taxon>Sulfolobales</taxon>
        <taxon>Sulfolobaceae</taxon>
        <taxon>Acidianus</taxon>
    </lineage>
</organism>
<evidence type="ECO:0000256" key="3">
    <source>
        <dbReference type="SAM" id="Phobius"/>
    </source>
</evidence>
<evidence type="ECO:0000256" key="2">
    <source>
        <dbReference type="ARBA" id="ARBA00022448"/>
    </source>
</evidence>
<keyword evidence="2" id="KW-0813">Transport</keyword>
<dbReference type="GeneID" id="36831122"/>
<feature type="transmembrane region" description="Helical" evidence="3">
    <location>
        <begin position="7"/>
        <end position="28"/>
    </location>
</feature>
<comment type="similarity">
    <text evidence="1">Belongs to the bacterial solute-binding protein 1 family.</text>
</comment>
<dbReference type="InterPro" id="IPR006059">
    <property type="entry name" value="SBP"/>
</dbReference>
<dbReference type="AlphaFoldDB" id="A0A2U9ICL4"/>
<name>A0A2U9ICL4_9CREN</name>